<gene>
    <name evidence="4" type="ORF">SPI_07588</name>
</gene>
<dbReference type="GO" id="GO:0003998">
    <property type="term" value="F:acylphosphatase activity"/>
    <property type="evidence" value="ECO:0007669"/>
    <property type="project" value="UniProtKB-EC"/>
</dbReference>
<sequence length="105" mass="12167">MTPFQKDKREPEADDAKVYFLAHGGTVQGVGYRYFARKHAIQRELTGWVRNLPNNKVEGEVQGDEKTVEVFLQLLDRGPTSAKVVRFDKETRELVKDEAEFEVRR</sequence>
<dbReference type="STRING" id="1081102.A0A167PEI1"/>
<reference evidence="4 5" key="1">
    <citation type="journal article" date="2016" name="Genome Biol. Evol.">
        <title>Divergent and convergent evolution of fungal pathogenicity.</title>
        <authorList>
            <person name="Shang Y."/>
            <person name="Xiao G."/>
            <person name="Zheng P."/>
            <person name="Cen K."/>
            <person name="Zhan S."/>
            <person name="Wang C."/>
        </authorList>
    </citation>
    <scope>NUCLEOTIDE SEQUENCE [LARGE SCALE GENOMIC DNA]</scope>
    <source>
        <strain evidence="4 5">RCEF 264</strain>
    </source>
</reference>
<dbReference type="PROSITE" id="PS51160">
    <property type="entry name" value="ACYLPHOSPHATASE_3"/>
    <property type="match status" value="1"/>
</dbReference>
<protein>
    <recommendedName>
        <fullName evidence="1">acylphosphatase</fullName>
        <ecNumber evidence="1">3.6.1.7</ecNumber>
    </recommendedName>
</protein>
<comment type="similarity">
    <text evidence="2">Belongs to the acylphosphatase family.</text>
</comment>
<organism evidence="4 5">
    <name type="scientific">Niveomyces insectorum RCEF 264</name>
    <dbReference type="NCBI Taxonomy" id="1081102"/>
    <lineage>
        <taxon>Eukaryota</taxon>
        <taxon>Fungi</taxon>
        <taxon>Dikarya</taxon>
        <taxon>Ascomycota</taxon>
        <taxon>Pezizomycotina</taxon>
        <taxon>Sordariomycetes</taxon>
        <taxon>Hypocreomycetidae</taxon>
        <taxon>Hypocreales</taxon>
        <taxon>Cordycipitaceae</taxon>
        <taxon>Niveomyces</taxon>
    </lineage>
</organism>
<dbReference type="AlphaFoldDB" id="A0A167PEI1"/>
<keyword evidence="5" id="KW-1185">Reference proteome</keyword>
<dbReference type="EC" id="3.6.1.7" evidence="1"/>
<evidence type="ECO:0000259" key="3">
    <source>
        <dbReference type="PROSITE" id="PS51160"/>
    </source>
</evidence>
<comment type="caution">
    <text evidence="4">The sequence shown here is derived from an EMBL/GenBank/DDBJ whole genome shotgun (WGS) entry which is preliminary data.</text>
</comment>
<dbReference type="PANTHER" id="PTHR47268">
    <property type="entry name" value="ACYLPHOSPHATASE"/>
    <property type="match status" value="1"/>
</dbReference>
<name>A0A167PEI1_9HYPO</name>
<evidence type="ECO:0000256" key="2">
    <source>
        <dbReference type="RuleBase" id="RU004168"/>
    </source>
</evidence>
<dbReference type="PANTHER" id="PTHR47268:SF4">
    <property type="entry name" value="ACYLPHOSPHATASE"/>
    <property type="match status" value="1"/>
</dbReference>
<keyword evidence="1" id="KW-0378">Hydrolase</keyword>
<dbReference type="OrthoDB" id="7961613at2759"/>
<comment type="catalytic activity">
    <reaction evidence="1">
        <text>an acyl phosphate + H2O = a carboxylate + phosphate + H(+)</text>
        <dbReference type="Rhea" id="RHEA:14965"/>
        <dbReference type="ChEBI" id="CHEBI:15377"/>
        <dbReference type="ChEBI" id="CHEBI:15378"/>
        <dbReference type="ChEBI" id="CHEBI:29067"/>
        <dbReference type="ChEBI" id="CHEBI:43474"/>
        <dbReference type="ChEBI" id="CHEBI:59918"/>
        <dbReference type="EC" id="3.6.1.7"/>
    </reaction>
</comment>
<evidence type="ECO:0000313" key="5">
    <source>
        <dbReference type="Proteomes" id="UP000076874"/>
    </source>
</evidence>
<evidence type="ECO:0000256" key="1">
    <source>
        <dbReference type="PROSITE-ProRule" id="PRU00520"/>
    </source>
</evidence>
<dbReference type="EMBL" id="AZHD01000016">
    <property type="protein sequence ID" value="OAA56581.1"/>
    <property type="molecule type" value="Genomic_DNA"/>
</dbReference>
<dbReference type="InterPro" id="IPR001792">
    <property type="entry name" value="Acylphosphatase-like_dom"/>
</dbReference>
<proteinExistence type="inferred from homology"/>
<evidence type="ECO:0000313" key="4">
    <source>
        <dbReference type="EMBL" id="OAA56581.1"/>
    </source>
</evidence>
<dbReference type="Proteomes" id="UP000076874">
    <property type="component" value="Unassembled WGS sequence"/>
</dbReference>
<accession>A0A167PEI1</accession>
<dbReference type="Gene3D" id="3.30.70.100">
    <property type="match status" value="1"/>
</dbReference>
<dbReference type="InterPro" id="IPR020456">
    <property type="entry name" value="Acylphosphatase"/>
</dbReference>
<feature type="active site" evidence="1">
    <location>
        <position position="51"/>
    </location>
</feature>
<dbReference type="Pfam" id="PF00708">
    <property type="entry name" value="Acylphosphatase"/>
    <property type="match status" value="1"/>
</dbReference>
<dbReference type="InterPro" id="IPR036046">
    <property type="entry name" value="Acylphosphatase-like_dom_sf"/>
</dbReference>
<dbReference type="SUPFAM" id="SSF54975">
    <property type="entry name" value="Acylphosphatase/BLUF domain-like"/>
    <property type="match status" value="1"/>
</dbReference>
<feature type="domain" description="Acylphosphatase-like" evidence="3">
    <location>
        <begin position="17"/>
        <end position="105"/>
    </location>
</feature>
<feature type="active site" evidence="1">
    <location>
        <position position="33"/>
    </location>
</feature>